<proteinExistence type="inferred from homology"/>
<reference evidence="13 14" key="1">
    <citation type="submission" date="2019-12" db="EMBL/GenBank/DDBJ databases">
        <title>Novel species isolated from a subtropical stream in China.</title>
        <authorList>
            <person name="Lu H."/>
        </authorList>
    </citation>
    <scope>NUCLEOTIDE SEQUENCE [LARGE SCALE GENOMIC DNA]</scope>
    <source>
        <strain evidence="13 14">FT55W</strain>
    </source>
</reference>
<dbReference type="Pfam" id="PF25183">
    <property type="entry name" value="OMP_b-brl_4"/>
    <property type="match status" value="2"/>
</dbReference>
<name>A0A7X4KCA5_9BURK</name>
<dbReference type="PANTHER" id="PTHR30069">
    <property type="entry name" value="TONB-DEPENDENT OUTER MEMBRANE RECEPTOR"/>
    <property type="match status" value="1"/>
</dbReference>
<dbReference type="PANTHER" id="PTHR30069:SF46">
    <property type="entry name" value="OAR PROTEIN"/>
    <property type="match status" value="1"/>
</dbReference>
<dbReference type="Proteomes" id="UP000450012">
    <property type="component" value="Unassembled WGS sequence"/>
</dbReference>
<keyword evidence="10" id="KW-0732">Signal</keyword>
<dbReference type="Gene3D" id="2.40.170.20">
    <property type="entry name" value="TonB-dependent receptor, beta-barrel domain"/>
    <property type="match status" value="1"/>
</dbReference>
<dbReference type="GO" id="GO:0030246">
    <property type="term" value="F:carbohydrate binding"/>
    <property type="evidence" value="ECO:0007669"/>
    <property type="project" value="InterPro"/>
</dbReference>
<sequence length="1013" mass="109432">MHHHSRFKPRNNAIRQATAILIGLTMAAAGNHALAQSNATTTIYGEVTSPAGATVVLENLDTGAQRTLTPDASGRYVANSMPPGRYAARVVRNGTVQDTREIEALVGSGAEVNFGGKLAEGQTVVVRATRTYIDVSNTNNGVVFTAKELKALPVANDIASVIQLTPGVARGTNSQYGNAPSIGGSGQSENAFYVNGFPVTNILTQVGASELPFGAISNMQVLSGGYGSEFGRSTGGVVNITTKSGGNKFQFGGKLSTIPGGLKGKQENTYYPNTGANPDTDGKLIYWNRDNTSTTKVAGLYGSGPIIQNKLFAFVGLERSKTNSESIGATADASATALKTGWSTSDSTVDRGTIKLDYNLSEDHHFEYTKLYDRTRVSSRSYGYDYATHTSNNVAGNAGEVTTNCCGASAAPGSNIDIYKYTGYLTENLTVTALYGKSRTRHERTPNGYNPSLPQISTGATVQVPGLSYNTPQTVTGNLVDPASGDSQKGKRLDLEYRLGDHSLRGGIDRIDVESMVGFSLAGGYRWTYRKAADPNRAINGAFETPAQGGGYGTQGYYVSRDVYSNLAKPTSEQSAQYIQDHWQITPRVLLDLGLRREQFTNYTSTGDAFISQRNMIAPRLGATWDYAGDGSIKLFANAGRYHLPVPSNLSSNMAAPFTSTSELFTYTGVDPTTGAPTGLHQIGKPYSANNAYGQSRDAREVTAIDLKPLSQDEISLGFEKALSKQLVVGVSGLYRRLNDTNDDTCDQRPIDAWAERNNVDTSHWGGFQCAIINPGRDNALWIDFADGKGLRRVDISAAEWGNPKPDRTYKALNFFVEHPFSNGWYGKVTYTLSALKGNMEGQTDTIGGGDVGLTVSDDHKELMYNAYGYLPGDHRHSIKAYGFYQVMPELFIGGNLNLTSGAPRNCIGELPADLKFDNDYGAAYFYCNGKPTPRGSQGRLPWQAQLDLNAIYQPRFAKGLSLKVDVFNVFDRKSVTRYNETREDGGAIAHSYLQVAGRTAPRSVRLTAEYEF</sequence>
<comment type="subcellular location">
    <subcellularLocation>
        <location evidence="1 9">Cell outer membrane</location>
        <topology evidence="1 9">Multi-pass membrane protein</topology>
    </subcellularLocation>
</comment>
<evidence type="ECO:0000256" key="8">
    <source>
        <dbReference type="ARBA" id="ARBA00023237"/>
    </source>
</evidence>
<keyword evidence="14" id="KW-1185">Reference proteome</keyword>
<dbReference type="GO" id="GO:0009279">
    <property type="term" value="C:cell outer membrane"/>
    <property type="evidence" value="ECO:0007669"/>
    <property type="project" value="UniProtKB-SubCell"/>
</dbReference>
<keyword evidence="5 9" id="KW-0812">Transmembrane</keyword>
<feature type="domain" description="TonB-dependent transporter Oar-like beta-barrel" evidence="12">
    <location>
        <begin position="344"/>
        <end position="606"/>
    </location>
</feature>
<dbReference type="InterPro" id="IPR036942">
    <property type="entry name" value="Beta-barrel_TonB_sf"/>
</dbReference>
<dbReference type="Gene3D" id="2.170.130.10">
    <property type="entry name" value="TonB-dependent receptor, plug domain"/>
    <property type="match status" value="1"/>
</dbReference>
<evidence type="ECO:0000313" key="14">
    <source>
        <dbReference type="Proteomes" id="UP000450012"/>
    </source>
</evidence>
<dbReference type="PROSITE" id="PS52016">
    <property type="entry name" value="TONB_DEPENDENT_REC_3"/>
    <property type="match status" value="1"/>
</dbReference>
<comment type="similarity">
    <text evidence="2 9">Belongs to the TonB-dependent receptor family.</text>
</comment>
<feature type="chain" id="PRO_5031089804" evidence="10">
    <location>
        <begin position="36"/>
        <end position="1013"/>
    </location>
</feature>
<evidence type="ECO:0000313" key="13">
    <source>
        <dbReference type="EMBL" id="MYM67990.1"/>
    </source>
</evidence>
<evidence type="ECO:0000256" key="9">
    <source>
        <dbReference type="PROSITE-ProRule" id="PRU01360"/>
    </source>
</evidence>
<dbReference type="InterPro" id="IPR057601">
    <property type="entry name" value="Oar-like_b-barrel"/>
</dbReference>
<evidence type="ECO:0000256" key="2">
    <source>
        <dbReference type="ARBA" id="ARBA00009810"/>
    </source>
</evidence>
<feature type="signal peptide" evidence="10">
    <location>
        <begin position="1"/>
        <end position="35"/>
    </location>
</feature>
<keyword evidence="4 9" id="KW-1134">Transmembrane beta strand</keyword>
<evidence type="ECO:0000259" key="11">
    <source>
        <dbReference type="Pfam" id="PF07715"/>
    </source>
</evidence>
<organism evidence="13 14">
    <name type="scientific">Duganella rivi</name>
    <dbReference type="NCBI Taxonomy" id="2666083"/>
    <lineage>
        <taxon>Bacteria</taxon>
        <taxon>Pseudomonadati</taxon>
        <taxon>Pseudomonadota</taxon>
        <taxon>Betaproteobacteria</taxon>
        <taxon>Burkholderiales</taxon>
        <taxon>Oxalobacteraceae</taxon>
        <taxon>Telluria group</taxon>
        <taxon>Duganella</taxon>
    </lineage>
</organism>
<evidence type="ECO:0000256" key="6">
    <source>
        <dbReference type="ARBA" id="ARBA00023136"/>
    </source>
</evidence>
<dbReference type="InterPro" id="IPR013784">
    <property type="entry name" value="Carb-bd-like_fold"/>
</dbReference>
<dbReference type="SUPFAM" id="SSF56935">
    <property type="entry name" value="Porins"/>
    <property type="match status" value="1"/>
</dbReference>
<dbReference type="AlphaFoldDB" id="A0A7X4KCA5"/>
<keyword evidence="8 9" id="KW-0998">Cell outer membrane</keyword>
<dbReference type="InterPro" id="IPR012910">
    <property type="entry name" value="Plug_dom"/>
</dbReference>
<evidence type="ECO:0000256" key="7">
    <source>
        <dbReference type="ARBA" id="ARBA00023170"/>
    </source>
</evidence>
<gene>
    <name evidence="13" type="ORF">GTP45_14290</name>
</gene>
<dbReference type="SUPFAM" id="SSF49452">
    <property type="entry name" value="Starch-binding domain-like"/>
    <property type="match status" value="1"/>
</dbReference>
<dbReference type="InterPro" id="IPR037066">
    <property type="entry name" value="Plug_dom_sf"/>
</dbReference>
<dbReference type="RefSeq" id="WP_161014541.1">
    <property type="nucleotide sequence ID" value="NZ_WWCK01000004.1"/>
</dbReference>
<protein>
    <submittedName>
        <fullName evidence="13">TonB-dependent receptor</fullName>
    </submittedName>
</protein>
<comment type="caution">
    <text evidence="13">The sequence shown here is derived from an EMBL/GenBank/DDBJ whole genome shotgun (WGS) entry which is preliminary data.</text>
</comment>
<evidence type="ECO:0000259" key="12">
    <source>
        <dbReference type="Pfam" id="PF25183"/>
    </source>
</evidence>
<dbReference type="EMBL" id="WWCK01000004">
    <property type="protein sequence ID" value="MYM67990.1"/>
    <property type="molecule type" value="Genomic_DNA"/>
</dbReference>
<evidence type="ECO:0000256" key="10">
    <source>
        <dbReference type="SAM" id="SignalP"/>
    </source>
</evidence>
<feature type="domain" description="TonB-dependent receptor plug" evidence="11">
    <location>
        <begin position="143"/>
        <end position="237"/>
    </location>
</feature>
<keyword evidence="3 9" id="KW-0813">Transport</keyword>
<evidence type="ECO:0000256" key="3">
    <source>
        <dbReference type="ARBA" id="ARBA00022448"/>
    </source>
</evidence>
<dbReference type="GO" id="GO:0044718">
    <property type="term" value="P:siderophore transmembrane transport"/>
    <property type="evidence" value="ECO:0007669"/>
    <property type="project" value="TreeGrafter"/>
</dbReference>
<dbReference type="Pfam" id="PF13620">
    <property type="entry name" value="CarboxypepD_reg"/>
    <property type="match status" value="1"/>
</dbReference>
<dbReference type="InterPro" id="IPR039426">
    <property type="entry name" value="TonB-dep_rcpt-like"/>
</dbReference>
<dbReference type="Pfam" id="PF07715">
    <property type="entry name" value="Plug"/>
    <property type="match status" value="1"/>
</dbReference>
<keyword evidence="6 9" id="KW-0472">Membrane</keyword>
<feature type="domain" description="TonB-dependent transporter Oar-like beta-barrel" evidence="12">
    <location>
        <begin position="612"/>
        <end position="887"/>
    </location>
</feature>
<evidence type="ECO:0000256" key="1">
    <source>
        <dbReference type="ARBA" id="ARBA00004571"/>
    </source>
</evidence>
<evidence type="ECO:0000256" key="5">
    <source>
        <dbReference type="ARBA" id="ARBA00022692"/>
    </source>
</evidence>
<accession>A0A7X4KCA5</accession>
<keyword evidence="7 13" id="KW-0675">Receptor</keyword>
<dbReference type="GO" id="GO:0015344">
    <property type="term" value="F:siderophore uptake transmembrane transporter activity"/>
    <property type="evidence" value="ECO:0007669"/>
    <property type="project" value="TreeGrafter"/>
</dbReference>
<evidence type="ECO:0000256" key="4">
    <source>
        <dbReference type="ARBA" id="ARBA00022452"/>
    </source>
</evidence>
<dbReference type="Gene3D" id="2.60.40.1120">
    <property type="entry name" value="Carboxypeptidase-like, regulatory domain"/>
    <property type="match status" value="1"/>
</dbReference>